<protein>
    <submittedName>
        <fullName evidence="1">ATP-binding protein</fullName>
    </submittedName>
</protein>
<sequence length="152" mass="16764">MRLILLCGLPGSGKTTLAKALASTRPAIRLCPDEWLAALGVDLFDEPFRARLEAVFQQHAWALLAQGLTVVLENGFWSRAERKEVLRGGRALGAEVELRFLDVPIEELARRLEARARQPGAVLITRSMLEGYAALFEAPDAAELALFDPIRD</sequence>
<dbReference type="GO" id="GO:0005524">
    <property type="term" value="F:ATP binding"/>
    <property type="evidence" value="ECO:0007669"/>
    <property type="project" value="UniProtKB-KW"/>
</dbReference>
<evidence type="ECO:0000313" key="1">
    <source>
        <dbReference type="EMBL" id="MCS7481459.1"/>
    </source>
</evidence>
<dbReference type="Proteomes" id="UP001141259">
    <property type="component" value="Unassembled WGS sequence"/>
</dbReference>
<keyword evidence="1" id="KW-0547">Nucleotide-binding</keyword>
<dbReference type="InterPro" id="IPR027417">
    <property type="entry name" value="P-loop_NTPase"/>
</dbReference>
<organism evidence="1 2">
    <name type="scientific">Umezawaea endophytica</name>
    <dbReference type="NCBI Taxonomy" id="1654476"/>
    <lineage>
        <taxon>Bacteria</taxon>
        <taxon>Bacillati</taxon>
        <taxon>Actinomycetota</taxon>
        <taxon>Actinomycetes</taxon>
        <taxon>Pseudonocardiales</taxon>
        <taxon>Pseudonocardiaceae</taxon>
        <taxon>Umezawaea</taxon>
    </lineage>
</organism>
<comment type="caution">
    <text evidence="1">The sequence shown here is derived from an EMBL/GenBank/DDBJ whole genome shotgun (WGS) entry which is preliminary data.</text>
</comment>
<name>A0A9X2VRS1_9PSEU</name>
<dbReference type="EMBL" id="JANYMP010000018">
    <property type="protein sequence ID" value="MCS7481459.1"/>
    <property type="molecule type" value="Genomic_DNA"/>
</dbReference>
<dbReference type="SUPFAM" id="SSF52540">
    <property type="entry name" value="P-loop containing nucleoside triphosphate hydrolases"/>
    <property type="match status" value="1"/>
</dbReference>
<keyword evidence="2" id="KW-1185">Reference proteome</keyword>
<dbReference type="Pfam" id="PF13671">
    <property type="entry name" value="AAA_33"/>
    <property type="match status" value="1"/>
</dbReference>
<evidence type="ECO:0000313" key="2">
    <source>
        <dbReference type="Proteomes" id="UP001141259"/>
    </source>
</evidence>
<keyword evidence="1" id="KW-0067">ATP-binding</keyword>
<dbReference type="Gene3D" id="3.40.50.300">
    <property type="entry name" value="P-loop containing nucleotide triphosphate hydrolases"/>
    <property type="match status" value="1"/>
</dbReference>
<dbReference type="RefSeq" id="WP_259626948.1">
    <property type="nucleotide sequence ID" value="NZ_JANYMP010000018.1"/>
</dbReference>
<gene>
    <name evidence="1" type="ORF">NZH93_31780</name>
</gene>
<accession>A0A9X2VRS1</accession>
<reference evidence="1" key="1">
    <citation type="submission" date="2022-08" db="EMBL/GenBank/DDBJ databases">
        <authorList>
            <person name="Tistechok S."/>
            <person name="Samborskyy M."/>
            <person name="Roman I."/>
        </authorList>
    </citation>
    <scope>NUCLEOTIDE SEQUENCE</scope>
    <source>
        <strain evidence="1">DSM 103496</strain>
    </source>
</reference>
<dbReference type="AlphaFoldDB" id="A0A9X2VRS1"/>
<proteinExistence type="predicted"/>